<feature type="transmembrane region" description="Helical" evidence="1">
    <location>
        <begin position="235"/>
        <end position="253"/>
    </location>
</feature>
<name>A0ABU2KKF3_9FLAO</name>
<feature type="transmembrane region" description="Helical" evidence="1">
    <location>
        <begin position="157"/>
        <end position="175"/>
    </location>
</feature>
<dbReference type="Proteomes" id="UP001182991">
    <property type="component" value="Unassembled WGS sequence"/>
</dbReference>
<organism evidence="2 3">
    <name type="scientific">Mesonia ostreae</name>
    <dbReference type="NCBI Taxonomy" id="861110"/>
    <lineage>
        <taxon>Bacteria</taxon>
        <taxon>Pseudomonadati</taxon>
        <taxon>Bacteroidota</taxon>
        <taxon>Flavobacteriia</taxon>
        <taxon>Flavobacteriales</taxon>
        <taxon>Flavobacteriaceae</taxon>
        <taxon>Mesonia</taxon>
    </lineage>
</organism>
<gene>
    <name evidence="2" type="ORF">RLT85_11265</name>
</gene>
<keyword evidence="1" id="KW-0812">Transmembrane</keyword>
<protein>
    <submittedName>
        <fullName evidence="2">Uncharacterized protein</fullName>
    </submittedName>
</protein>
<keyword evidence="1" id="KW-1133">Transmembrane helix</keyword>
<feature type="non-terminal residue" evidence="2">
    <location>
        <position position="1"/>
    </location>
</feature>
<keyword evidence="3" id="KW-1185">Reference proteome</keyword>
<feature type="transmembrane region" description="Helical" evidence="1">
    <location>
        <begin position="214"/>
        <end position="229"/>
    </location>
</feature>
<dbReference type="RefSeq" id="WP_311402141.1">
    <property type="nucleotide sequence ID" value="NZ_JAVRBG010000010.1"/>
</dbReference>
<sequence length="268" mass="31596">IIPSFLLKNNYIISAKSCVYRLNSSLIIIMKYLNIKLAFPYNWYQYRRVKLYDNNRKLITRIINLEEKVITINDDVKEVTIKLDFFKSKIKLPTTSDENVYLILYLNFRDSFFTKYIDTLKRECLTGKFVSKEEFNDFNLDFYSIAKDKARKVNPNIKHLLLGSLISSILIITGFKDFSNGYYQLAIFIGIFSLVSMIIIYLQKQLMYYDYKSRMISTGLAFILATALLNNHIAFYFSCILIVLSLFFVYLVFNYSNINKKEETLTNE</sequence>
<keyword evidence="1" id="KW-0472">Membrane</keyword>
<reference evidence="3" key="1">
    <citation type="submission" date="2023-07" db="EMBL/GenBank/DDBJ databases">
        <title>Isolating and identifying novel microbial strains from the Mariana Trench.</title>
        <authorList>
            <person name="Fu H."/>
        </authorList>
    </citation>
    <scope>NUCLEOTIDE SEQUENCE [LARGE SCALE GENOMIC DNA]</scope>
    <source>
        <strain evidence="3">T-y2</strain>
    </source>
</reference>
<evidence type="ECO:0000313" key="2">
    <source>
        <dbReference type="EMBL" id="MDT0295211.1"/>
    </source>
</evidence>
<dbReference type="EMBL" id="JAVRBG010000010">
    <property type="protein sequence ID" value="MDT0295211.1"/>
    <property type="molecule type" value="Genomic_DNA"/>
</dbReference>
<feature type="transmembrane region" description="Helical" evidence="1">
    <location>
        <begin position="181"/>
        <end position="202"/>
    </location>
</feature>
<comment type="caution">
    <text evidence="2">The sequence shown here is derived from an EMBL/GenBank/DDBJ whole genome shotgun (WGS) entry which is preliminary data.</text>
</comment>
<accession>A0ABU2KKF3</accession>
<evidence type="ECO:0000256" key="1">
    <source>
        <dbReference type="SAM" id="Phobius"/>
    </source>
</evidence>
<proteinExistence type="predicted"/>
<evidence type="ECO:0000313" key="3">
    <source>
        <dbReference type="Proteomes" id="UP001182991"/>
    </source>
</evidence>